<comment type="caution">
    <text evidence="1">The sequence shown here is derived from an EMBL/GenBank/DDBJ whole genome shotgun (WGS) entry which is preliminary data.</text>
</comment>
<protein>
    <submittedName>
        <fullName evidence="1">Uncharacterized protein</fullName>
    </submittedName>
</protein>
<evidence type="ECO:0000313" key="1">
    <source>
        <dbReference type="EMBL" id="KAF7831642.1"/>
    </source>
</evidence>
<dbReference type="AlphaFoldDB" id="A0A834U1G0"/>
<dbReference type="Proteomes" id="UP000634136">
    <property type="component" value="Unassembled WGS sequence"/>
</dbReference>
<sequence length="26" mass="2857">MAFPRYEDVGSLVLRPAKVIINSPSP</sequence>
<accession>A0A834U1G0</accession>
<evidence type="ECO:0000313" key="2">
    <source>
        <dbReference type="Proteomes" id="UP000634136"/>
    </source>
</evidence>
<keyword evidence="2" id="KW-1185">Reference proteome</keyword>
<dbReference type="EMBL" id="JAAIUW010000005">
    <property type="protein sequence ID" value="KAF7831642.1"/>
    <property type="molecule type" value="Genomic_DNA"/>
</dbReference>
<organism evidence="1 2">
    <name type="scientific">Senna tora</name>
    <dbReference type="NCBI Taxonomy" id="362788"/>
    <lineage>
        <taxon>Eukaryota</taxon>
        <taxon>Viridiplantae</taxon>
        <taxon>Streptophyta</taxon>
        <taxon>Embryophyta</taxon>
        <taxon>Tracheophyta</taxon>
        <taxon>Spermatophyta</taxon>
        <taxon>Magnoliopsida</taxon>
        <taxon>eudicotyledons</taxon>
        <taxon>Gunneridae</taxon>
        <taxon>Pentapetalae</taxon>
        <taxon>rosids</taxon>
        <taxon>fabids</taxon>
        <taxon>Fabales</taxon>
        <taxon>Fabaceae</taxon>
        <taxon>Caesalpinioideae</taxon>
        <taxon>Cassia clade</taxon>
        <taxon>Senna</taxon>
    </lineage>
</organism>
<proteinExistence type="predicted"/>
<name>A0A834U1G0_9FABA</name>
<gene>
    <name evidence="1" type="ORF">G2W53_013975</name>
</gene>
<reference evidence="1" key="1">
    <citation type="submission" date="2020-09" db="EMBL/GenBank/DDBJ databases">
        <title>Genome-Enabled Discovery of Anthraquinone Biosynthesis in Senna tora.</title>
        <authorList>
            <person name="Kang S.-H."/>
            <person name="Pandey R.P."/>
            <person name="Lee C.-M."/>
            <person name="Sim J.-S."/>
            <person name="Jeong J.-T."/>
            <person name="Choi B.-S."/>
            <person name="Jung M."/>
            <person name="Ginzburg D."/>
            <person name="Zhao K."/>
            <person name="Won S.Y."/>
            <person name="Oh T.-J."/>
            <person name="Yu Y."/>
            <person name="Kim N.-H."/>
            <person name="Lee O.R."/>
            <person name="Lee T.-H."/>
            <person name="Bashyal P."/>
            <person name="Kim T.-S."/>
            <person name="Lee W.-H."/>
            <person name="Kawkins C."/>
            <person name="Kim C.-K."/>
            <person name="Kim J.S."/>
            <person name="Ahn B.O."/>
            <person name="Rhee S.Y."/>
            <person name="Sohng J.K."/>
        </authorList>
    </citation>
    <scope>NUCLEOTIDE SEQUENCE</scope>
    <source>
        <tissue evidence="1">Leaf</tissue>
    </source>
</reference>